<dbReference type="Gene3D" id="1.25.40.10">
    <property type="entry name" value="Tetratricopeptide repeat domain"/>
    <property type="match status" value="2"/>
</dbReference>
<dbReference type="PANTHER" id="PTHR45641">
    <property type="entry name" value="TETRATRICOPEPTIDE REPEAT PROTEIN (AFU_ORTHOLOGUE AFUA_6G03870)"/>
    <property type="match status" value="1"/>
</dbReference>
<dbReference type="AlphaFoldDB" id="A0A852UPJ3"/>
<proteinExistence type="predicted"/>
<accession>A0A852UPJ3</accession>
<dbReference type="SMART" id="SM00028">
    <property type="entry name" value="TPR"/>
    <property type="match status" value="3"/>
</dbReference>
<dbReference type="Pfam" id="PF13374">
    <property type="entry name" value="TPR_10"/>
    <property type="match status" value="1"/>
</dbReference>
<organism evidence="3 4">
    <name type="scientific">Streptosporangium sandarakinum</name>
    <dbReference type="NCBI Taxonomy" id="1260955"/>
    <lineage>
        <taxon>Bacteria</taxon>
        <taxon>Bacillati</taxon>
        <taxon>Actinomycetota</taxon>
        <taxon>Actinomycetes</taxon>
        <taxon>Streptosporangiales</taxon>
        <taxon>Streptosporangiaceae</taxon>
        <taxon>Streptosporangium</taxon>
    </lineage>
</organism>
<dbReference type="Pfam" id="PF13424">
    <property type="entry name" value="TPR_12"/>
    <property type="match status" value="2"/>
</dbReference>
<gene>
    <name evidence="3" type="ORF">HDA43_000258</name>
</gene>
<evidence type="ECO:0000313" key="4">
    <source>
        <dbReference type="Proteomes" id="UP000576393"/>
    </source>
</evidence>
<keyword evidence="4" id="KW-1185">Reference proteome</keyword>
<protein>
    <submittedName>
        <fullName evidence="3">Tetratricopeptide (TPR) repeat protein</fullName>
    </submittedName>
</protein>
<evidence type="ECO:0000256" key="1">
    <source>
        <dbReference type="ARBA" id="ARBA00022737"/>
    </source>
</evidence>
<dbReference type="SUPFAM" id="SSF48452">
    <property type="entry name" value="TPR-like"/>
    <property type="match status" value="2"/>
</dbReference>
<sequence>MPRTDGLLGRRRARVVRRHVLRGAHCLRRGWYAEGERWARRAEEVAHRMDPAGHPALMVELASLWHGLIRYRPARECALRAAGPLSAAPPGPGRDGPLVDALVLLGDVERRLARYGRAEAYLRRAEELTGAAGEADRRRLVAVRLALGVLCKETGRHGEAEVFYREALALLERHGGDPLTRADALHNLAGLAHARREDGGERHIRAAIGIRRAVLGPRHVQVAADLTVLGALLTERGDLDEAEDALRRADGILREHLGDDHYEVAVCQVNLARLDALRGRADEAARRRRDALRVKRLTLGPDHPEVRRLAASVPG</sequence>
<dbReference type="InterPro" id="IPR011990">
    <property type="entry name" value="TPR-like_helical_dom_sf"/>
</dbReference>
<name>A0A852UPJ3_9ACTN</name>
<dbReference type="Proteomes" id="UP000576393">
    <property type="component" value="Unassembled WGS sequence"/>
</dbReference>
<keyword evidence="2" id="KW-0802">TPR repeat</keyword>
<reference evidence="3 4" key="1">
    <citation type="submission" date="2020-07" db="EMBL/GenBank/DDBJ databases">
        <title>Sequencing the genomes of 1000 actinobacteria strains.</title>
        <authorList>
            <person name="Klenk H.-P."/>
        </authorList>
    </citation>
    <scope>NUCLEOTIDE SEQUENCE [LARGE SCALE GENOMIC DNA]</scope>
    <source>
        <strain evidence="3 4">DSM 45763</strain>
    </source>
</reference>
<evidence type="ECO:0000256" key="2">
    <source>
        <dbReference type="ARBA" id="ARBA00022803"/>
    </source>
</evidence>
<keyword evidence="1" id="KW-0677">Repeat</keyword>
<dbReference type="PANTHER" id="PTHR45641:SF19">
    <property type="entry name" value="NEPHROCYSTIN-3"/>
    <property type="match status" value="1"/>
</dbReference>
<dbReference type="EMBL" id="JACCCO010000001">
    <property type="protein sequence ID" value="NYF38099.1"/>
    <property type="molecule type" value="Genomic_DNA"/>
</dbReference>
<dbReference type="InterPro" id="IPR019734">
    <property type="entry name" value="TPR_rpt"/>
</dbReference>
<comment type="caution">
    <text evidence="3">The sequence shown here is derived from an EMBL/GenBank/DDBJ whole genome shotgun (WGS) entry which is preliminary data.</text>
</comment>
<dbReference type="RefSeq" id="WP_179817902.1">
    <property type="nucleotide sequence ID" value="NZ_JACCCO010000001.1"/>
</dbReference>
<evidence type="ECO:0000313" key="3">
    <source>
        <dbReference type="EMBL" id="NYF38099.1"/>
    </source>
</evidence>